<reference evidence="2" key="1">
    <citation type="journal article" date="2018" name="Nat. Plants">
        <title>Whole-genome landscape of Medicago truncatula symbiotic genes.</title>
        <authorList>
            <person name="Pecrix Y."/>
            <person name="Staton S.E."/>
            <person name="Sallet E."/>
            <person name="Lelandais-Briere C."/>
            <person name="Moreau S."/>
            <person name="Carrere S."/>
            <person name="Blein T."/>
            <person name="Jardinaud M.F."/>
            <person name="Latrasse D."/>
            <person name="Zouine M."/>
            <person name="Zahm M."/>
            <person name="Kreplak J."/>
            <person name="Mayjonade B."/>
            <person name="Satge C."/>
            <person name="Perez M."/>
            <person name="Cauet S."/>
            <person name="Marande W."/>
            <person name="Chantry-Darmon C."/>
            <person name="Lopez-Roques C."/>
            <person name="Bouchez O."/>
            <person name="Berard A."/>
            <person name="Debelle F."/>
            <person name="Munos S."/>
            <person name="Bendahmane A."/>
            <person name="Berges H."/>
            <person name="Niebel A."/>
            <person name="Buitink J."/>
            <person name="Frugier F."/>
            <person name="Benhamed M."/>
            <person name="Crespi M."/>
            <person name="Gouzy J."/>
            <person name="Gamas P."/>
        </authorList>
    </citation>
    <scope>NUCLEOTIDE SEQUENCE [LARGE SCALE GENOMIC DNA]</scope>
    <source>
        <strain evidence="2">cv. Jemalong A17</strain>
    </source>
</reference>
<comment type="caution">
    <text evidence="1">The sequence shown here is derived from an EMBL/GenBank/DDBJ whole genome shotgun (WGS) entry which is preliminary data.</text>
</comment>
<protein>
    <submittedName>
        <fullName evidence="1">Uncharacterized protein</fullName>
    </submittedName>
</protein>
<organism evidence="1 2">
    <name type="scientific">Medicago truncatula</name>
    <name type="common">Barrel medic</name>
    <name type="synonym">Medicago tribuloides</name>
    <dbReference type="NCBI Taxonomy" id="3880"/>
    <lineage>
        <taxon>Eukaryota</taxon>
        <taxon>Viridiplantae</taxon>
        <taxon>Streptophyta</taxon>
        <taxon>Embryophyta</taxon>
        <taxon>Tracheophyta</taxon>
        <taxon>Spermatophyta</taxon>
        <taxon>Magnoliopsida</taxon>
        <taxon>eudicotyledons</taxon>
        <taxon>Gunneridae</taxon>
        <taxon>Pentapetalae</taxon>
        <taxon>rosids</taxon>
        <taxon>fabids</taxon>
        <taxon>Fabales</taxon>
        <taxon>Fabaceae</taxon>
        <taxon>Papilionoideae</taxon>
        <taxon>50 kb inversion clade</taxon>
        <taxon>NPAAA clade</taxon>
        <taxon>Hologalegina</taxon>
        <taxon>IRL clade</taxon>
        <taxon>Trifolieae</taxon>
        <taxon>Medicago</taxon>
    </lineage>
</organism>
<name>A0A396I890_MEDTR</name>
<dbReference type="Proteomes" id="UP000265566">
    <property type="component" value="Chromosome 4"/>
</dbReference>
<dbReference type="Gramene" id="rna23377">
    <property type="protein sequence ID" value="RHN60971.1"/>
    <property type="gene ID" value="gene23377"/>
</dbReference>
<dbReference type="AlphaFoldDB" id="A0A396I890"/>
<accession>A0A396I890</accession>
<gene>
    <name evidence="1" type="ORF">MtrunA17_Chr4g0031581</name>
</gene>
<evidence type="ECO:0000313" key="1">
    <source>
        <dbReference type="EMBL" id="RHN60971.1"/>
    </source>
</evidence>
<evidence type="ECO:0000313" key="2">
    <source>
        <dbReference type="Proteomes" id="UP000265566"/>
    </source>
</evidence>
<dbReference type="EMBL" id="PSQE01000004">
    <property type="protein sequence ID" value="RHN60971.1"/>
    <property type="molecule type" value="Genomic_DNA"/>
</dbReference>
<sequence>MGNIISTSSTRTILIAAIYILNLQLLQIRNNLIHVWSQLGFY</sequence>
<proteinExistence type="predicted"/>